<dbReference type="AlphaFoldDB" id="A0AAV4A887"/>
<dbReference type="Proteomes" id="UP000735302">
    <property type="component" value="Unassembled WGS sequence"/>
</dbReference>
<gene>
    <name evidence="1" type="ORF">PoB_003394100</name>
</gene>
<comment type="caution">
    <text evidence="1">The sequence shown here is derived from an EMBL/GenBank/DDBJ whole genome shotgun (WGS) entry which is preliminary data.</text>
</comment>
<dbReference type="EMBL" id="BLXT01003865">
    <property type="protein sequence ID" value="GFO07436.1"/>
    <property type="molecule type" value="Genomic_DNA"/>
</dbReference>
<accession>A0AAV4A887</accession>
<protein>
    <submittedName>
        <fullName evidence="1">Uncharacterized protein</fullName>
    </submittedName>
</protein>
<evidence type="ECO:0000313" key="1">
    <source>
        <dbReference type="EMBL" id="GFO07436.1"/>
    </source>
</evidence>
<evidence type="ECO:0000313" key="2">
    <source>
        <dbReference type="Proteomes" id="UP000735302"/>
    </source>
</evidence>
<keyword evidence="2" id="KW-1185">Reference proteome</keyword>
<reference evidence="1 2" key="1">
    <citation type="journal article" date="2021" name="Elife">
        <title>Chloroplast acquisition without the gene transfer in kleptoplastic sea slugs, Plakobranchus ocellatus.</title>
        <authorList>
            <person name="Maeda T."/>
            <person name="Takahashi S."/>
            <person name="Yoshida T."/>
            <person name="Shimamura S."/>
            <person name="Takaki Y."/>
            <person name="Nagai Y."/>
            <person name="Toyoda A."/>
            <person name="Suzuki Y."/>
            <person name="Arimoto A."/>
            <person name="Ishii H."/>
            <person name="Satoh N."/>
            <person name="Nishiyama T."/>
            <person name="Hasebe M."/>
            <person name="Maruyama T."/>
            <person name="Minagawa J."/>
            <person name="Obokata J."/>
            <person name="Shigenobu S."/>
        </authorList>
    </citation>
    <scope>NUCLEOTIDE SEQUENCE [LARGE SCALE GENOMIC DNA]</scope>
</reference>
<name>A0AAV4A887_9GAST</name>
<organism evidence="1 2">
    <name type="scientific">Plakobranchus ocellatus</name>
    <dbReference type="NCBI Taxonomy" id="259542"/>
    <lineage>
        <taxon>Eukaryota</taxon>
        <taxon>Metazoa</taxon>
        <taxon>Spiralia</taxon>
        <taxon>Lophotrochozoa</taxon>
        <taxon>Mollusca</taxon>
        <taxon>Gastropoda</taxon>
        <taxon>Heterobranchia</taxon>
        <taxon>Euthyneura</taxon>
        <taxon>Panpulmonata</taxon>
        <taxon>Sacoglossa</taxon>
        <taxon>Placobranchoidea</taxon>
        <taxon>Plakobranchidae</taxon>
        <taxon>Plakobranchus</taxon>
    </lineage>
</organism>
<proteinExistence type="predicted"/>
<sequence>MINHRHQAHRRRERAGIESGMPGIRCMPFRKFRSNKIVQATFMRMVHIQGDSVYRSAIRDKGPVQNEVRVNLSRTALPMLLVENRKPQIICPRATLFNEAHNQSFNLI</sequence>